<dbReference type="KEGG" id="sdeo:D0436_24045"/>
<keyword evidence="1" id="KW-1133">Transmembrane helix</keyword>
<proteinExistence type="predicted"/>
<keyword evidence="1" id="KW-0472">Membrane</keyword>
<dbReference type="EMBL" id="CP031775">
    <property type="protein sequence ID" value="QTS34868.1"/>
    <property type="molecule type" value="Genomic_DNA"/>
</dbReference>
<feature type="transmembrane region" description="Helical" evidence="1">
    <location>
        <begin position="29"/>
        <end position="50"/>
    </location>
</feature>
<evidence type="ECO:0000256" key="1">
    <source>
        <dbReference type="SAM" id="Phobius"/>
    </source>
</evidence>
<organism evidence="2 3">
    <name type="scientific">Shewanella decolorationis</name>
    <dbReference type="NCBI Taxonomy" id="256839"/>
    <lineage>
        <taxon>Bacteria</taxon>
        <taxon>Pseudomonadati</taxon>
        <taxon>Pseudomonadota</taxon>
        <taxon>Gammaproteobacteria</taxon>
        <taxon>Alteromonadales</taxon>
        <taxon>Shewanellaceae</taxon>
        <taxon>Shewanella</taxon>
    </lineage>
</organism>
<accession>A0A8A9LEH8</accession>
<dbReference type="Proteomes" id="UP000321124">
    <property type="component" value="Chromosome"/>
</dbReference>
<keyword evidence="1" id="KW-0812">Transmembrane</keyword>
<sequence length="51" mass="5495">MDFLALIIYPFISSLPELAKSCSEDKTLLIMVLVGCTLFAGFIGLLVAMAN</sequence>
<name>A0A8A9LEH8_9GAMM</name>
<dbReference type="RefSeq" id="WP_023268736.1">
    <property type="nucleotide sequence ID" value="NZ_BSOL01000017.1"/>
</dbReference>
<gene>
    <name evidence="2" type="ORF">D0436_24045</name>
</gene>
<protein>
    <submittedName>
        <fullName evidence="2">Uncharacterized protein</fullName>
    </submittedName>
</protein>
<dbReference type="AlphaFoldDB" id="A0A8A9LEH8"/>
<evidence type="ECO:0000313" key="3">
    <source>
        <dbReference type="Proteomes" id="UP000321124"/>
    </source>
</evidence>
<reference evidence="2 3" key="1">
    <citation type="journal article" date="2019" name="Ecotoxicol. Environ. Saf.">
        <title>Microbial characterization of heavy metal resistant bacterial strains isolated from an electroplating wastewater treatment plant.</title>
        <authorList>
            <person name="Cai X."/>
            <person name="Zheng X."/>
            <person name="Zhang D."/>
            <person name="Iqbal W."/>
            <person name="Liu C."/>
            <person name="Yang B."/>
            <person name="Zhao X."/>
            <person name="Lu X."/>
            <person name="Mao Y."/>
        </authorList>
    </citation>
    <scope>NUCLEOTIDE SEQUENCE [LARGE SCALE GENOMIC DNA]</scope>
    <source>
        <strain evidence="2 3">Ni1-3</strain>
    </source>
</reference>
<evidence type="ECO:0000313" key="2">
    <source>
        <dbReference type="EMBL" id="QTS34868.1"/>
    </source>
</evidence>